<dbReference type="EC" id="3.4.19.12" evidence="3"/>
<organism evidence="3 4">
    <name type="scientific">Dimargaris verticillata</name>
    <dbReference type="NCBI Taxonomy" id="2761393"/>
    <lineage>
        <taxon>Eukaryota</taxon>
        <taxon>Fungi</taxon>
        <taxon>Fungi incertae sedis</taxon>
        <taxon>Zoopagomycota</taxon>
        <taxon>Kickxellomycotina</taxon>
        <taxon>Dimargaritomycetes</taxon>
        <taxon>Dimargaritales</taxon>
        <taxon>Dimargaritaceae</taxon>
        <taxon>Dimargaris</taxon>
    </lineage>
</organism>
<dbReference type="AlphaFoldDB" id="A0A9W8E6V5"/>
<sequence>DLALAIEASMYSQVVPRDNEPTAPGSVAPWSDPLNPLDRRRSNSDTPVALRPDPAQVWAHPLLLAYAHIPGLKEFLWEQVDPAFEWPSPLGCWNQTGHYCSEVALGDGAQPDMQTDEHTAMDDIVQQPPRLHCFLYEFSRLLAFFTRSKRAYIDGSLVTRILPTSSTQSFQDEPELLDAFVGRLHAIASRASAKAADQVCSPLAAQSTFVNRFSLGPAPSSSPTVSGYDRRQPAIATQPWVNVAIDASLAATPDMDVHTLIQSALDASTSPITLHSIADVLYLRLAYTPELRTDANWHSQLTLNPTLHLDRYLSTNRTLIDQCQANLEQWEAELERLGRQRHTLFRTLGNRVVEQMLTATSQFLAQQSQSGSALEQTVAEVQPSVLTSSCCNLDAALNADTMSRTQHLLTKLAQKYQSAMDHVNQSIADLRRRIETVYDDPQLTQHLYRLHAILFNAADEGATRSWVYVRRYGDPGTVSDMMDCAPLDEQVWWRIAGMSVEQASEDDLLRENTMDIHGLVYVSDRLATAPLPSDALPANLAQHVAEDNEAFAVELRNWVRHSSTMVRSPLPSIDIA</sequence>
<dbReference type="PANTHER" id="PTHR39597">
    <property type="entry name" value="UBA DOMAIN-CONTAINING PROTEIN RUP1"/>
    <property type="match status" value="1"/>
</dbReference>
<protein>
    <submittedName>
        <fullName evidence="3">Ubiquitin carboxyl-terminal hydrolase 28</fullName>
        <ecNumber evidence="3">3.4.19.12</ecNumber>
    </submittedName>
</protein>
<proteinExistence type="predicted"/>
<feature type="non-terminal residue" evidence="3">
    <location>
        <position position="1"/>
    </location>
</feature>
<keyword evidence="1" id="KW-0175">Coiled coil</keyword>
<dbReference type="Proteomes" id="UP001151582">
    <property type="component" value="Unassembled WGS sequence"/>
</dbReference>
<dbReference type="PANTHER" id="PTHR39597:SF1">
    <property type="entry name" value="UBA DOMAIN-CONTAINING PROTEIN RUP1"/>
    <property type="match status" value="1"/>
</dbReference>
<feature type="region of interest" description="Disordered" evidence="2">
    <location>
        <begin position="16"/>
        <end position="48"/>
    </location>
</feature>
<evidence type="ECO:0000313" key="4">
    <source>
        <dbReference type="Proteomes" id="UP001151582"/>
    </source>
</evidence>
<feature type="coiled-coil region" evidence="1">
    <location>
        <begin position="320"/>
        <end position="347"/>
    </location>
</feature>
<keyword evidence="3" id="KW-0378">Hydrolase</keyword>
<name>A0A9W8E6V5_9FUNG</name>
<dbReference type="GO" id="GO:0016579">
    <property type="term" value="P:protein deubiquitination"/>
    <property type="evidence" value="ECO:0007669"/>
    <property type="project" value="TreeGrafter"/>
</dbReference>
<dbReference type="EMBL" id="JANBQB010001364">
    <property type="protein sequence ID" value="KAJ1971470.1"/>
    <property type="molecule type" value="Genomic_DNA"/>
</dbReference>
<accession>A0A9W8E6V5</accession>
<dbReference type="GO" id="GO:0005634">
    <property type="term" value="C:nucleus"/>
    <property type="evidence" value="ECO:0007669"/>
    <property type="project" value="TreeGrafter"/>
</dbReference>
<evidence type="ECO:0000313" key="3">
    <source>
        <dbReference type="EMBL" id="KAJ1971470.1"/>
    </source>
</evidence>
<dbReference type="InterPro" id="IPR055335">
    <property type="entry name" value="Ucp6/RUP1"/>
</dbReference>
<dbReference type="GO" id="GO:0004843">
    <property type="term" value="F:cysteine-type deubiquitinase activity"/>
    <property type="evidence" value="ECO:0007669"/>
    <property type="project" value="UniProtKB-EC"/>
</dbReference>
<evidence type="ECO:0000256" key="2">
    <source>
        <dbReference type="SAM" id="MobiDB-lite"/>
    </source>
</evidence>
<feature type="non-terminal residue" evidence="3">
    <location>
        <position position="576"/>
    </location>
</feature>
<dbReference type="OrthoDB" id="443682at2759"/>
<keyword evidence="4" id="KW-1185">Reference proteome</keyword>
<gene>
    <name evidence="3" type="primary">USP28</name>
    <name evidence="3" type="ORF">H4R34_005734</name>
</gene>
<comment type="caution">
    <text evidence="3">The sequence shown here is derived from an EMBL/GenBank/DDBJ whole genome shotgun (WGS) entry which is preliminary data.</text>
</comment>
<reference evidence="3" key="1">
    <citation type="submission" date="2022-07" db="EMBL/GenBank/DDBJ databases">
        <title>Phylogenomic reconstructions and comparative analyses of Kickxellomycotina fungi.</title>
        <authorList>
            <person name="Reynolds N.K."/>
            <person name="Stajich J.E."/>
            <person name="Barry K."/>
            <person name="Grigoriev I.V."/>
            <person name="Crous P."/>
            <person name="Smith M.E."/>
        </authorList>
    </citation>
    <scope>NUCLEOTIDE SEQUENCE</scope>
    <source>
        <strain evidence="3">RSA 567</strain>
    </source>
</reference>
<dbReference type="GO" id="GO:0005829">
    <property type="term" value="C:cytosol"/>
    <property type="evidence" value="ECO:0007669"/>
    <property type="project" value="TreeGrafter"/>
</dbReference>
<evidence type="ECO:0000256" key="1">
    <source>
        <dbReference type="SAM" id="Coils"/>
    </source>
</evidence>